<comment type="caution">
    <text evidence="2">The sequence shown here is derived from an EMBL/GenBank/DDBJ whole genome shotgun (WGS) entry which is preliminary data.</text>
</comment>
<evidence type="ECO:0000313" key="3">
    <source>
        <dbReference type="Proteomes" id="UP001595872"/>
    </source>
</evidence>
<dbReference type="InterPro" id="IPR002559">
    <property type="entry name" value="Transposase_11"/>
</dbReference>
<gene>
    <name evidence="2" type="ORF">ACFPCY_22985</name>
</gene>
<feature type="domain" description="Transposase IS4-like" evidence="1">
    <location>
        <begin position="6"/>
        <end position="164"/>
    </location>
</feature>
<dbReference type="RefSeq" id="WP_378258308.1">
    <property type="nucleotide sequence ID" value="NZ_JBHSIT010000006.1"/>
</dbReference>
<protein>
    <submittedName>
        <fullName evidence="2">Transposase</fullName>
    </submittedName>
</protein>
<keyword evidence="3" id="KW-1185">Reference proteome</keyword>
<evidence type="ECO:0000259" key="1">
    <source>
        <dbReference type="Pfam" id="PF01609"/>
    </source>
</evidence>
<dbReference type="EMBL" id="JBHSIT010000006">
    <property type="protein sequence ID" value="MFC4910198.1"/>
    <property type="molecule type" value="Genomic_DNA"/>
</dbReference>
<accession>A0ABV9U2X2</accession>
<proteinExistence type="predicted"/>
<evidence type="ECO:0000313" key="2">
    <source>
        <dbReference type="EMBL" id="MFC4910198.1"/>
    </source>
</evidence>
<dbReference type="Pfam" id="PF01609">
    <property type="entry name" value="DDE_Tnp_1"/>
    <property type="match status" value="1"/>
</dbReference>
<dbReference type="Proteomes" id="UP001595872">
    <property type="component" value="Unassembled WGS sequence"/>
</dbReference>
<sequence length="173" mass="19476">MHARATDRGGRHGYDGAKKVPGIKRHLLTDTLGIVLAACVSPGDVSDRDGAKVLLARSCDRFPRLGHLWADQGYRGQEFIGWVRDHLDITIEIVTRRDGGRRGTWAKAGTPPPPPVPRFALVQRRWVIERTFAWLGKYRRLSKDYEYLAATSENLIYLAMSMTLLHRITGTPT</sequence>
<organism evidence="2 3">
    <name type="scientific">Actinomadura gamaensis</name>
    <dbReference type="NCBI Taxonomy" id="1763541"/>
    <lineage>
        <taxon>Bacteria</taxon>
        <taxon>Bacillati</taxon>
        <taxon>Actinomycetota</taxon>
        <taxon>Actinomycetes</taxon>
        <taxon>Streptosporangiales</taxon>
        <taxon>Thermomonosporaceae</taxon>
        <taxon>Actinomadura</taxon>
    </lineage>
</organism>
<name>A0ABV9U2X2_9ACTN</name>
<dbReference type="PANTHER" id="PTHR30007">
    <property type="entry name" value="PHP DOMAIN PROTEIN"/>
    <property type="match status" value="1"/>
</dbReference>
<dbReference type="PANTHER" id="PTHR30007:SF0">
    <property type="entry name" value="TRANSPOSASE"/>
    <property type="match status" value="1"/>
</dbReference>
<reference evidence="3" key="1">
    <citation type="journal article" date="2019" name="Int. J. Syst. Evol. Microbiol.">
        <title>The Global Catalogue of Microorganisms (GCM) 10K type strain sequencing project: providing services to taxonomists for standard genome sequencing and annotation.</title>
        <authorList>
            <consortium name="The Broad Institute Genomics Platform"/>
            <consortium name="The Broad Institute Genome Sequencing Center for Infectious Disease"/>
            <person name="Wu L."/>
            <person name="Ma J."/>
        </authorList>
    </citation>
    <scope>NUCLEOTIDE SEQUENCE [LARGE SCALE GENOMIC DNA]</scope>
    <source>
        <strain evidence="3">KLKA75</strain>
    </source>
</reference>